<dbReference type="AlphaFoldDB" id="A0A4C1TC46"/>
<feature type="compositionally biased region" description="Basic residues" evidence="1">
    <location>
        <begin position="192"/>
        <end position="207"/>
    </location>
</feature>
<feature type="compositionally biased region" description="Basic residues" evidence="1">
    <location>
        <begin position="89"/>
        <end position="99"/>
    </location>
</feature>
<organism evidence="2 3">
    <name type="scientific">Eumeta variegata</name>
    <name type="common">Bagworm moth</name>
    <name type="synonym">Eumeta japonica</name>
    <dbReference type="NCBI Taxonomy" id="151549"/>
    <lineage>
        <taxon>Eukaryota</taxon>
        <taxon>Metazoa</taxon>
        <taxon>Ecdysozoa</taxon>
        <taxon>Arthropoda</taxon>
        <taxon>Hexapoda</taxon>
        <taxon>Insecta</taxon>
        <taxon>Pterygota</taxon>
        <taxon>Neoptera</taxon>
        <taxon>Endopterygota</taxon>
        <taxon>Lepidoptera</taxon>
        <taxon>Glossata</taxon>
        <taxon>Ditrysia</taxon>
        <taxon>Tineoidea</taxon>
        <taxon>Psychidae</taxon>
        <taxon>Oiketicinae</taxon>
        <taxon>Eumeta</taxon>
    </lineage>
</organism>
<feature type="compositionally biased region" description="Basic residues" evidence="1">
    <location>
        <begin position="125"/>
        <end position="138"/>
    </location>
</feature>
<keyword evidence="3" id="KW-1185">Reference proteome</keyword>
<feature type="region of interest" description="Disordered" evidence="1">
    <location>
        <begin position="182"/>
        <end position="207"/>
    </location>
</feature>
<dbReference type="Proteomes" id="UP000299102">
    <property type="component" value="Unassembled WGS sequence"/>
</dbReference>
<evidence type="ECO:0000313" key="3">
    <source>
        <dbReference type="Proteomes" id="UP000299102"/>
    </source>
</evidence>
<gene>
    <name evidence="2" type="ORF">EVAR_77844_1</name>
</gene>
<accession>A0A4C1TC46</accession>
<sequence>MTKRKVKEPMFFIRVLDFTHEPLRVIMQAPGIQLNLSLVRNRSRPKKGGEKRSHAARQPARSALPQHTRSGLLYFYSRSERSFSEPRARARPHRRRRGARAAGAAGRGPRAGRDWCNVSDSQPLHRSRPKRSRRRRVTTRAVSRTVRERVTGPPPPRAAWIGRDWCNIGSVQNIAPVTARPRSPLCAAPSMRPRRTQRTQRSLRKRT</sequence>
<proteinExistence type="predicted"/>
<feature type="region of interest" description="Disordered" evidence="1">
    <location>
        <begin position="84"/>
        <end position="155"/>
    </location>
</feature>
<protein>
    <submittedName>
        <fullName evidence="2">Uncharacterized protein</fullName>
    </submittedName>
</protein>
<evidence type="ECO:0000256" key="1">
    <source>
        <dbReference type="SAM" id="MobiDB-lite"/>
    </source>
</evidence>
<reference evidence="2 3" key="1">
    <citation type="journal article" date="2019" name="Commun. Biol.">
        <title>The bagworm genome reveals a unique fibroin gene that provides high tensile strength.</title>
        <authorList>
            <person name="Kono N."/>
            <person name="Nakamura H."/>
            <person name="Ohtoshi R."/>
            <person name="Tomita M."/>
            <person name="Numata K."/>
            <person name="Arakawa K."/>
        </authorList>
    </citation>
    <scope>NUCLEOTIDE SEQUENCE [LARGE SCALE GENOMIC DNA]</scope>
</reference>
<evidence type="ECO:0000313" key="2">
    <source>
        <dbReference type="EMBL" id="GBP11736.1"/>
    </source>
</evidence>
<comment type="caution">
    <text evidence="2">The sequence shown here is derived from an EMBL/GenBank/DDBJ whole genome shotgun (WGS) entry which is preliminary data.</text>
</comment>
<dbReference type="EMBL" id="BGZK01000047">
    <property type="protein sequence ID" value="GBP11736.1"/>
    <property type="molecule type" value="Genomic_DNA"/>
</dbReference>
<dbReference type="OrthoDB" id="7454072at2759"/>
<name>A0A4C1TC46_EUMVA</name>
<feature type="region of interest" description="Disordered" evidence="1">
    <location>
        <begin position="38"/>
        <end position="68"/>
    </location>
</feature>